<keyword evidence="9" id="KW-0342">GTP-binding</keyword>
<dbReference type="InterPro" id="IPR009000">
    <property type="entry name" value="Transl_B-barrel_sf"/>
</dbReference>
<dbReference type="GO" id="GO:0005525">
    <property type="term" value="F:GTP binding"/>
    <property type="evidence" value="ECO:0007669"/>
    <property type="project" value="UniProtKB-KW"/>
</dbReference>
<feature type="compositionally biased region" description="Acidic residues" evidence="13">
    <location>
        <begin position="12"/>
        <end position="28"/>
    </location>
</feature>
<keyword evidence="6" id="KW-0378">Hydrolase</keyword>
<evidence type="ECO:0000256" key="6">
    <source>
        <dbReference type="ARBA" id="ARBA00022801"/>
    </source>
</evidence>
<evidence type="ECO:0000256" key="13">
    <source>
        <dbReference type="SAM" id="MobiDB-lite"/>
    </source>
</evidence>
<dbReference type="GO" id="GO:0005829">
    <property type="term" value="C:cytosol"/>
    <property type="evidence" value="ECO:0007669"/>
    <property type="project" value="GOC"/>
</dbReference>
<dbReference type="GO" id="GO:1990533">
    <property type="term" value="C:Dom34-Hbs1 complex"/>
    <property type="evidence" value="ECO:0007669"/>
    <property type="project" value="UniProtKB-ARBA"/>
</dbReference>
<dbReference type="InterPro" id="IPR027417">
    <property type="entry name" value="P-loop_NTPase"/>
</dbReference>
<feature type="compositionally biased region" description="Polar residues" evidence="13">
    <location>
        <begin position="190"/>
        <end position="200"/>
    </location>
</feature>
<evidence type="ECO:0000256" key="10">
    <source>
        <dbReference type="ARBA" id="ARBA00049117"/>
    </source>
</evidence>
<feature type="region of interest" description="Disordered" evidence="13">
    <location>
        <begin position="77"/>
        <end position="112"/>
    </location>
</feature>
<dbReference type="AlphaFoldDB" id="A0A9P4S9R1"/>
<accession>A0A9P4S9R1</accession>
<dbReference type="PROSITE" id="PS00301">
    <property type="entry name" value="G_TR_1"/>
    <property type="match status" value="1"/>
</dbReference>
<evidence type="ECO:0000256" key="5">
    <source>
        <dbReference type="ARBA" id="ARBA00022741"/>
    </source>
</evidence>
<dbReference type="Pfam" id="PF22594">
    <property type="entry name" value="GTP-eEF1A_C"/>
    <property type="match status" value="1"/>
</dbReference>
<dbReference type="PROSITE" id="PS51722">
    <property type="entry name" value="G_TR_2"/>
    <property type="match status" value="1"/>
</dbReference>
<dbReference type="PANTHER" id="PTHR23115">
    <property type="entry name" value="TRANSLATION FACTOR"/>
    <property type="match status" value="1"/>
</dbReference>
<dbReference type="EMBL" id="MU006099">
    <property type="protein sequence ID" value="KAF2837648.1"/>
    <property type="molecule type" value="Genomic_DNA"/>
</dbReference>
<keyword evidence="7" id="KW-0810">Translation regulation</keyword>
<evidence type="ECO:0000256" key="1">
    <source>
        <dbReference type="ARBA" id="ARBA00004496"/>
    </source>
</evidence>
<dbReference type="FunFam" id="3.40.50.300:FF:000204">
    <property type="entry name" value="Translation elongation factor Tu"/>
    <property type="match status" value="1"/>
</dbReference>
<evidence type="ECO:0000256" key="4">
    <source>
        <dbReference type="ARBA" id="ARBA00022490"/>
    </source>
</evidence>
<comment type="subcellular location">
    <subcellularLocation>
        <location evidence="1">Cytoplasm</location>
    </subcellularLocation>
</comment>
<dbReference type="Pfam" id="PF03144">
    <property type="entry name" value="GTP_EFTU_D2"/>
    <property type="match status" value="1"/>
</dbReference>
<feature type="region of interest" description="Disordered" evidence="13">
    <location>
        <begin position="345"/>
        <end position="380"/>
    </location>
</feature>
<evidence type="ECO:0000313" key="16">
    <source>
        <dbReference type="Proteomes" id="UP000799429"/>
    </source>
</evidence>
<evidence type="ECO:0000313" key="15">
    <source>
        <dbReference type="EMBL" id="KAF2837648.1"/>
    </source>
</evidence>
<organism evidence="15 16">
    <name type="scientific">Patellaria atrata CBS 101060</name>
    <dbReference type="NCBI Taxonomy" id="1346257"/>
    <lineage>
        <taxon>Eukaryota</taxon>
        <taxon>Fungi</taxon>
        <taxon>Dikarya</taxon>
        <taxon>Ascomycota</taxon>
        <taxon>Pezizomycotina</taxon>
        <taxon>Dothideomycetes</taxon>
        <taxon>Dothideomycetes incertae sedis</taxon>
        <taxon>Patellariales</taxon>
        <taxon>Patellariaceae</taxon>
        <taxon>Patellaria</taxon>
    </lineage>
</organism>
<evidence type="ECO:0000256" key="3">
    <source>
        <dbReference type="ARBA" id="ARBA00013870"/>
    </source>
</evidence>
<keyword evidence="8" id="KW-0648">Protein biosynthesis</keyword>
<evidence type="ECO:0000256" key="8">
    <source>
        <dbReference type="ARBA" id="ARBA00022917"/>
    </source>
</evidence>
<dbReference type="SUPFAM" id="SSF50465">
    <property type="entry name" value="EF-Tu/eEF-1alpha/eIF2-gamma C-terminal domain"/>
    <property type="match status" value="1"/>
</dbReference>
<dbReference type="InterPro" id="IPR009001">
    <property type="entry name" value="Transl_elong_EF1A/Init_IF2_C"/>
</dbReference>
<dbReference type="InterPro" id="IPR015033">
    <property type="entry name" value="HBS1-like_N"/>
</dbReference>
<feature type="compositionally biased region" description="Polar residues" evidence="13">
    <location>
        <begin position="351"/>
        <end position="375"/>
    </location>
</feature>
<dbReference type="CDD" id="cd16267">
    <property type="entry name" value="HBS1-like_II"/>
    <property type="match status" value="1"/>
</dbReference>
<feature type="region of interest" description="Disordered" evidence="13">
    <location>
        <begin position="1"/>
        <end position="32"/>
    </location>
</feature>
<dbReference type="SUPFAM" id="SSF52540">
    <property type="entry name" value="P-loop containing nucleoside triphosphate hydrolases"/>
    <property type="match status" value="1"/>
</dbReference>
<dbReference type="PRINTS" id="PR00315">
    <property type="entry name" value="ELONGATNFCT"/>
</dbReference>
<dbReference type="OrthoDB" id="342024at2759"/>
<reference evidence="15" key="1">
    <citation type="journal article" date="2020" name="Stud. Mycol.">
        <title>101 Dothideomycetes genomes: a test case for predicting lifestyles and emergence of pathogens.</title>
        <authorList>
            <person name="Haridas S."/>
            <person name="Albert R."/>
            <person name="Binder M."/>
            <person name="Bloem J."/>
            <person name="Labutti K."/>
            <person name="Salamov A."/>
            <person name="Andreopoulos B."/>
            <person name="Baker S."/>
            <person name="Barry K."/>
            <person name="Bills G."/>
            <person name="Bluhm B."/>
            <person name="Cannon C."/>
            <person name="Castanera R."/>
            <person name="Culley D."/>
            <person name="Daum C."/>
            <person name="Ezra D."/>
            <person name="Gonzalez J."/>
            <person name="Henrissat B."/>
            <person name="Kuo A."/>
            <person name="Liang C."/>
            <person name="Lipzen A."/>
            <person name="Lutzoni F."/>
            <person name="Magnuson J."/>
            <person name="Mondo S."/>
            <person name="Nolan M."/>
            <person name="Ohm R."/>
            <person name="Pangilinan J."/>
            <person name="Park H.-J."/>
            <person name="Ramirez L."/>
            <person name="Alfaro M."/>
            <person name="Sun H."/>
            <person name="Tritt A."/>
            <person name="Yoshinaga Y."/>
            <person name="Zwiers L.-H."/>
            <person name="Turgeon B."/>
            <person name="Goodwin S."/>
            <person name="Spatafora J."/>
            <person name="Crous P."/>
            <person name="Grigoriev I."/>
        </authorList>
    </citation>
    <scope>NUCLEOTIDE SEQUENCE</scope>
    <source>
        <strain evidence="15">CBS 101060</strain>
    </source>
</reference>
<evidence type="ECO:0000256" key="2">
    <source>
        <dbReference type="ARBA" id="ARBA00007249"/>
    </source>
</evidence>
<dbReference type="Pfam" id="PF08938">
    <property type="entry name" value="HBS1_N"/>
    <property type="match status" value="1"/>
</dbReference>
<dbReference type="InterPro" id="IPR054696">
    <property type="entry name" value="GTP-eEF1A_C"/>
</dbReference>
<dbReference type="FunFam" id="2.40.30.10:FF:000020">
    <property type="entry name" value="Translation elongation factor EF-1"/>
    <property type="match status" value="1"/>
</dbReference>
<comment type="subunit">
    <text evidence="11">Component of the Dom34-Hbs1 complex, also named Pelota-HBS1L complex, composed of dom34 and hbs1.</text>
</comment>
<keyword evidence="4" id="KW-0963">Cytoplasm</keyword>
<dbReference type="GO" id="GO:0006417">
    <property type="term" value="P:regulation of translation"/>
    <property type="evidence" value="ECO:0007669"/>
    <property type="project" value="UniProtKB-KW"/>
</dbReference>
<proteinExistence type="inferred from homology"/>
<gene>
    <name evidence="15" type="ORF">M501DRAFT_1018024</name>
</gene>
<dbReference type="FunFam" id="2.40.30.10:FF:000070">
    <property type="entry name" value="Translation elongation factor EF-1 subunit"/>
    <property type="match status" value="1"/>
</dbReference>
<comment type="catalytic activity">
    <reaction evidence="10">
        <text>GTP + H2O = GDP + phosphate + H(+)</text>
        <dbReference type="Rhea" id="RHEA:19669"/>
        <dbReference type="ChEBI" id="CHEBI:15377"/>
        <dbReference type="ChEBI" id="CHEBI:15378"/>
        <dbReference type="ChEBI" id="CHEBI:37565"/>
        <dbReference type="ChEBI" id="CHEBI:43474"/>
        <dbReference type="ChEBI" id="CHEBI:58189"/>
    </reaction>
    <physiologicalReaction direction="left-to-right" evidence="10">
        <dbReference type="Rhea" id="RHEA:19670"/>
    </physiologicalReaction>
</comment>
<dbReference type="InterPro" id="IPR000795">
    <property type="entry name" value="T_Tr_GTP-bd_dom"/>
</dbReference>
<comment type="similarity">
    <text evidence="2">Belongs to the TRAFAC class translation factor GTPase superfamily. Classic translation factor GTPase family. EF-Tu/EF-1A subfamily.</text>
</comment>
<sequence>MSGHRRVKDISYDEEDYDDYDEDDYDLSPEDREQMRIGTIKVKEALGPSYNIPNKQIEDALWDSYYDVAKATTNLKSTHTPIQSKKQRQESRFDRAAGSAAQSSPANKKNESAIPYPLPISASCCHSFLHTENFFQDAPWGNIPSDRLGVLVPNSIRLRYGLLGGSSKPSKLAALAAARKKKEDEKKAGTTPSSFNSGNLETGKSILLLHRLGNKQSSHSSQPSTPLPDGSITGKENVGKYITPTLPNRQKVKPTPAIERQIRDVSDTVDHSEDTPARNIPRSDLRANPSAFAHSMFGKSLSQAVGSNDQEDSAFMLPYLSDPDFAKLNAFAGPSPDDVVLNAQAKGAKGTKSQSKQSIGKATKSATEGSDSLSVQEPPKVKSKNLNVLEEFEKSKLKSSANFVVIGHVDHGKSTLMGRLLYDLKVVDQRSVDKLRKEAENIGKPSFALAWVMDQTAEERSRGVTVDVATNTFETDRARYTILDAPGHQDFIPNMIAGASQADFAVLVIDSSTNSFESGLRGQTKEHALLARSIGVQRIIVVVNKMDTISWFESRFQEIAQQMSAFLSSAGFSPKNVSFIPCAGLTGENVVLPAPSTASWYTGNTFLQELDTCEHSTCPLERPLRLTVSDIFRGGITNPLSISGRIDAGSLQVGDTILSMPANENATIRAIEIDSESVDWAVAGQIATLHLADIDPVHLRVGDIVCTPSAPVTNIKSFTAKILAFDHVLPMHVDVFRGRLNVPARVAKLLAVLDKATGEPVKKKPRVVQPGLVARVVVELERAMPLEVRERVVLRTEGATVAAGLVEGLV</sequence>
<dbReference type="InterPro" id="IPR004161">
    <property type="entry name" value="EFTu-like_2"/>
</dbReference>
<evidence type="ECO:0000256" key="12">
    <source>
        <dbReference type="ARBA" id="ARBA00074866"/>
    </source>
</evidence>
<feature type="compositionally biased region" description="Polar residues" evidence="13">
    <location>
        <begin position="214"/>
        <end position="224"/>
    </location>
</feature>
<keyword evidence="16" id="KW-1185">Reference proteome</keyword>
<comment type="caution">
    <text evidence="15">The sequence shown here is derived from an EMBL/GenBank/DDBJ whole genome shotgun (WGS) entry which is preliminary data.</text>
</comment>
<evidence type="ECO:0000259" key="14">
    <source>
        <dbReference type="PROSITE" id="PS51722"/>
    </source>
</evidence>
<evidence type="ECO:0000256" key="7">
    <source>
        <dbReference type="ARBA" id="ARBA00022845"/>
    </source>
</evidence>
<evidence type="ECO:0000256" key="11">
    <source>
        <dbReference type="ARBA" id="ARBA00063537"/>
    </source>
</evidence>
<protein>
    <recommendedName>
        <fullName evidence="12">Elongation factor 1 alpha-like protein</fullName>
    </recommendedName>
    <alternativeName>
        <fullName evidence="3">Elongation factor 1-alpha</fullName>
    </alternativeName>
</protein>
<name>A0A9P4S9R1_9PEZI</name>
<feature type="region of interest" description="Disordered" evidence="13">
    <location>
        <begin position="214"/>
        <end position="254"/>
    </location>
</feature>
<dbReference type="Gene3D" id="3.40.50.300">
    <property type="entry name" value="P-loop containing nucleotide triphosphate hydrolases"/>
    <property type="match status" value="1"/>
</dbReference>
<dbReference type="Proteomes" id="UP000799429">
    <property type="component" value="Unassembled WGS sequence"/>
</dbReference>
<dbReference type="CDD" id="cd01883">
    <property type="entry name" value="EF1_alpha"/>
    <property type="match status" value="1"/>
</dbReference>
<dbReference type="InterPro" id="IPR050100">
    <property type="entry name" value="TRAFAC_GTPase_members"/>
</dbReference>
<dbReference type="GO" id="GO:0003924">
    <property type="term" value="F:GTPase activity"/>
    <property type="evidence" value="ECO:0007669"/>
    <property type="project" value="InterPro"/>
</dbReference>
<keyword evidence="5" id="KW-0547">Nucleotide-binding</keyword>
<dbReference type="GO" id="GO:0003746">
    <property type="term" value="F:translation elongation factor activity"/>
    <property type="evidence" value="ECO:0007669"/>
    <property type="project" value="UniProtKB-KW"/>
</dbReference>
<dbReference type="SUPFAM" id="SSF50447">
    <property type="entry name" value="Translation proteins"/>
    <property type="match status" value="1"/>
</dbReference>
<feature type="region of interest" description="Disordered" evidence="13">
    <location>
        <begin position="177"/>
        <end position="200"/>
    </location>
</feature>
<feature type="domain" description="Tr-type G" evidence="14">
    <location>
        <begin position="398"/>
        <end position="624"/>
    </location>
</feature>
<dbReference type="InterPro" id="IPR031157">
    <property type="entry name" value="G_TR_CS"/>
</dbReference>
<dbReference type="Gene3D" id="2.40.30.10">
    <property type="entry name" value="Translation factors"/>
    <property type="match status" value="2"/>
</dbReference>
<evidence type="ECO:0000256" key="9">
    <source>
        <dbReference type="ARBA" id="ARBA00023134"/>
    </source>
</evidence>
<dbReference type="Pfam" id="PF00009">
    <property type="entry name" value="GTP_EFTU"/>
    <property type="match status" value="1"/>
</dbReference>
<dbReference type="GO" id="GO:0002184">
    <property type="term" value="P:cytoplasmic translational termination"/>
    <property type="evidence" value="ECO:0007669"/>
    <property type="project" value="UniProtKB-ARBA"/>
</dbReference>
<keyword evidence="15" id="KW-0251">Elongation factor</keyword>